<accession>A0ABU7L312</accession>
<sequence>MTPTAELLVVGNPGSRRTTLLTAALRRAGRPAPQVLSWQAVLADGPACAGAVLTEALAAPTLVRIDSPGDDPVVDRLLRGAPDCAPRGAITAGPAWYRGFTTATAALGAAATAAGAHLTADPDDLGVLFDKAACHARLDGAGVPVPAALDAPGTSAVRGWADLRGRVRARGWTRVFVKPAHGSSASGVLALQLRGRDVGADVLARGPVRWHDGRPVNSLRPGTFRGETDVGTLIDALAPQRLHIEQWFPKLVLHRKAVDVRVLVVAGTTTHAVVRTSHGPVTNLHLGNTRGDLATLRAALGDVGWRRVLDVAEAAARCFPGMNTVGVDVLVGAGAASCGPQPIPVAVAEVNAFGDLLPNLPGLHHREHDTYDAQIHSLTGAFTA</sequence>
<dbReference type="EMBL" id="JAUTXY010000001">
    <property type="protein sequence ID" value="MEE2055944.1"/>
    <property type="molecule type" value="Genomic_DNA"/>
</dbReference>
<evidence type="ECO:0000313" key="1">
    <source>
        <dbReference type="EMBL" id="MEE2055944.1"/>
    </source>
</evidence>
<dbReference type="RefSeq" id="WP_330131268.1">
    <property type="nucleotide sequence ID" value="NZ_JAUTXY010000001.1"/>
</dbReference>
<proteinExistence type="predicted"/>
<dbReference type="SUPFAM" id="SSF56059">
    <property type="entry name" value="Glutathione synthetase ATP-binding domain-like"/>
    <property type="match status" value="1"/>
</dbReference>
<dbReference type="Gene3D" id="3.30.470.20">
    <property type="entry name" value="ATP-grasp fold, B domain"/>
    <property type="match status" value="1"/>
</dbReference>
<name>A0ABU7L312_9NOCA</name>
<evidence type="ECO:0000313" key="2">
    <source>
        <dbReference type="Proteomes" id="UP001336020"/>
    </source>
</evidence>
<dbReference type="Proteomes" id="UP001336020">
    <property type="component" value="Unassembled WGS sequence"/>
</dbReference>
<reference evidence="1 2" key="1">
    <citation type="submission" date="2023-07" db="EMBL/GenBank/DDBJ databases">
        <authorList>
            <person name="Girao M."/>
            <person name="Carvalho M.F."/>
        </authorList>
    </citation>
    <scope>NUCLEOTIDE SEQUENCE [LARGE SCALE GENOMIC DNA]</scope>
    <source>
        <strain evidence="1 2">YIM65754</strain>
    </source>
</reference>
<dbReference type="NCBIfam" id="NF038074">
    <property type="entry name" value="fam_STM4014"/>
    <property type="match status" value="1"/>
</dbReference>
<dbReference type="InterPro" id="IPR047778">
    <property type="entry name" value="STM4014-like"/>
</dbReference>
<keyword evidence="2" id="KW-1185">Reference proteome</keyword>
<gene>
    <name evidence="1" type="ORF">Q7514_00175</name>
</gene>
<comment type="caution">
    <text evidence="1">The sequence shown here is derived from an EMBL/GenBank/DDBJ whole genome shotgun (WGS) entry which is preliminary data.</text>
</comment>
<organism evidence="1 2">
    <name type="scientific">Rhodococcus artemisiae</name>
    <dbReference type="NCBI Taxonomy" id="714159"/>
    <lineage>
        <taxon>Bacteria</taxon>
        <taxon>Bacillati</taxon>
        <taxon>Actinomycetota</taxon>
        <taxon>Actinomycetes</taxon>
        <taxon>Mycobacteriales</taxon>
        <taxon>Nocardiaceae</taxon>
        <taxon>Rhodococcus</taxon>
    </lineage>
</organism>
<protein>
    <submittedName>
        <fullName evidence="1">STM4014 family protein</fullName>
    </submittedName>
</protein>